<comment type="caution">
    <text evidence="6">The sequence shown here is derived from an EMBL/GenBank/DDBJ whole genome shotgun (WGS) entry which is preliminary data.</text>
</comment>
<gene>
    <name evidence="6" type="ORF">B0H16DRAFT_1530217</name>
</gene>
<proteinExistence type="predicted"/>
<dbReference type="EMBL" id="JARKIB010000034">
    <property type="protein sequence ID" value="KAJ7761664.1"/>
    <property type="molecule type" value="Genomic_DNA"/>
</dbReference>
<keyword evidence="1" id="KW-0479">Metal-binding</keyword>
<evidence type="ECO:0000313" key="7">
    <source>
        <dbReference type="Proteomes" id="UP001215598"/>
    </source>
</evidence>
<feature type="domain" description="MYND-type" evidence="5">
    <location>
        <begin position="278"/>
        <end position="308"/>
    </location>
</feature>
<dbReference type="PROSITE" id="PS50865">
    <property type="entry name" value="ZF_MYND_2"/>
    <property type="match status" value="1"/>
</dbReference>
<evidence type="ECO:0000256" key="1">
    <source>
        <dbReference type="ARBA" id="ARBA00022723"/>
    </source>
</evidence>
<name>A0AAD7JC06_9AGAR</name>
<evidence type="ECO:0000313" key="6">
    <source>
        <dbReference type="EMBL" id="KAJ7761664.1"/>
    </source>
</evidence>
<dbReference type="Proteomes" id="UP001215598">
    <property type="component" value="Unassembled WGS sequence"/>
</dbReference>
<reference evidence="6" key="1">
    <citation type="submission" date="2023-03" db="EMBL/GenBank/DDBJ databases">
        <title>Massive genome expansion in bonnet fungi (Mycena s.s.) driven by repeated elements and novel gene families across ecological guilds.</title>
        <authorList>
            <consortium name="Lawrence Berkeley National Laboratory"/>
            <person name="Harder C.B."/>
            <person name="Miyauchi S."/>
            <person name="Viragh M."/>
            <person name="Kuo A."/>
            <person name="Thoen E."/>
            <person name="Andreopoulos B."/>
            <person name="Lu D."/>
            <person name="Skrede I."/>
            <person name="Drula E."/>
            <person name="Henrissat B."/>
            <person name="Morin E."/>
            <person name="Kohler A."/>
            <person name="Barry K."/>
            <person name="LaButti K."/>
            <person name="Morin E."/>
            <person name="Salamov A."/>
            <person name="Lipzen A."/>
            <person name="Mereny Z."/>
            <person name="Hegedus B."/>
            <person name="Baldrian P."/>
            <person name="Stursova M."/>
            <person name="Weitz H."/>
            <person name="Taylor A."/>
            <person name="Grigoriev I.V."/>
            <person name="Nagy L.G."/>
            <person name="Martin F."/>
            <person name="Kauserud H."/>
        </authorList>
    </citation>
    <scope>NUCLEOTIDE SEQUENCE</scope>
    <source>
        <strain evidence="6">CBHHK182m</strain>
    </source>
</reference>
<evidence type="ECO:0000256" key="3">
    <source>
        <dbReference type="ARBA" id="ARBA00022833"/>
    </source>
</evidence>
<evidence type="ECO:0000256" key="2">
    <source>
        <dbReference type="ARBA" id="ARBA00022771"/>
    </source>
</evidence>
<keyword evidence="2 4" id="KW-0863">Zinc-finger</keyword>
<organism evidence="6 7">
    <name type="scientific">Mycena metata</name>
    <dbReference type="NCBI Taxonomy" id="1033252"/>
    <lineage>
        <taxon>Eukaryota</taxon>
        <taxon>Fungi</taxon>
        <taxon>Dikarya</taxon>
        <taxon>Basidiomycota</taxon>
        <taxon>Agaricomycotina</taxon>
        <taxon>Agaricomycetes</taxon>
        <taxon>Agaricomycetidae</taxon>
        <taxon>Agaricales</taxon>
        <taxon>Marasmiineae</taxon>
        <taxon>Mycenaceae</taxon>
        <taxon>Mycena</taxon>
    </lineage>
</organism>
<keyword evidence="7" id="KW-1185">Reference proteome</keyword>
<dbReference type="AlphaFoldDB" id="A0AAD7JC06"/>
<dbReference type="SUPFAM" id="SSF144232">
    <property type="entry name" value="HIT/MYND zinc finger-like"/>
    <property type="match status" value="1"/>
</dbReference>
<dbReference type="Gene3D" id="6.10.140.2220">
    <property type="match status" value="1"/>
</dbReference>
<dbReference type="InterPro" id="IPR002893">
    <property type="entry name" value="Znf_MYND"/>
</dbReference>
<keyword evidence="3" id="KW-0862">Zinc</keyword>
<evidence type="ECO:0000256" key="4">
    <source>
        <dbReference type="PROSITE-ProRule" id="PRU00134"/>
    </source>
</evidence>
<sequence length="313" mass="35392">MKSARYHKCSGCNGPASLGLSTGIRSNSDDDAPLQPHCSVPAEEGATRLATHLGLTAIGVELNTQEDAAEELRNLWRELIPSCHEQEQCRHPIVCCFCAKYLPSLVLAFKADHRPAGPYHVMLLAVAQGVYFAKFMRTPAGANFYAFYVSRVLIPQCWECAGYDDVLRLTVGLVILSTYAHDYKSQMQPLSAPTILQLKGWIRARTTRAIKVMQLFRAASVPRDNYNYSAYESVVTLGISVLNILDGKLKHEAKRLTLTRRETFDRYAALHNDPNEIATRRECVRCQTVAYCCQTHQRQDWEEHKERCFETVY</sequence>
<protein>
    <recommendedName>
        <fullName evidence="5">MYND-type domain-containing protein</fullName>
    </recommendedName>
</protein>
<accession>A0AAD7JC06</accession>
<evidence type="ECO:0000259" key="5">
    <source>
        <dbReference type="PROSITE" id="PS50865"/>
    </source>
</evidence>
<dbReference type="GO" id="GO:0008270">
    <property type="term" value="F:zinc ion binding"/>
    <property type="evidence" value="ECO:0007669"/>
    <property type="project" value="UniProtKB-KW"/>
</dbReference>
<dbReference type="Pfam" id="PF01753">
    <property type="entry name" value="zf-MYND"/>
    <property type="match status" value="1"/>
</dbReference>